<dbReference type="SUPFAM" id="SSF50249">
    <property type="entry name" value="Nucleic acid-binding proteins"/>
    <property type="match status" value="1"/>
</dbReference>
<dbReference type="InterPro" id="IPR045113">
    <property type="entry name" value="Rpb7-like"/>
</dbReference>
<gene>
    <name evidence="9" type="ORF">PUMCH_002737</name>
</gene>
<dbReference type="InterPro" id="IPR013238">
    <property type="entry name" value="RNA_pol_III_Rbc25"/>
</dbReference>
<keyword evidence="4 6" id="KW-0804">Transcription</keyword>
<dbReference type="RefSeq" id="XP_062877806.1">
    <property type="nucleotide sequence ID" value="XM_063021736.1"/>
</dbReference>
<dbReference type="GO" id="GO:0003899">
    <property type="term" value="F:DNA-directed RNA polymerase activity"/>
    <property type="evidence" value="ECO:0007669"/>
    <property type="project" value="InterPro"/>
</dbReference>
<proteinExistence type="inferred from homology"/>
<evidence type="ECO:0000313" key="10">
    <source>
        <dbReference type="Proteomes" id="UP001338582"/>
    </source>
</evidence>
<dbReference type="InterPro" id="IPR005576">
    <property type="entry name" value="Rpb7-like_N"/>
</dbReference>
<organism evidence="9 10">
    <name type="scientific">Australozyma saopauloensis</name>
    <dbReference type="NCBI Taxonomy" id="291208"/>
    <lineage>
        <taxon>Eukaryota</taxon>
        <taxon>Fungi</taxon>
        <taxon>Dikarya</taxon>
        <taxon>Ascomycota</taxon>
        <taxon>Saccharomycotina</taxon>
        <taxon>Pichiomycetes</taxon>
        <taxon>Metschnikowiaceae</taxon>
        <taxon>Australozyma</taxon>
    </lineage>
</organism>
<dbReference type="KEGG" id="asau:88173801"/>
<feature type="domain" description="RNA polymerase III subunit Rpc25" evidence="8">
    <location>
        <begin position="83"/>
        <end position="195"/>
    </location>
</feature>
<dbReference type="Pfam" id="PF08292">
    <property type="entry name" value="RNA_pol_Rbc25"/>
    <property type="match status" value="1"/>
</dbReference>
<evidence type="ECO:0000259" key="7">
    <source>
        <dbReference type="Pfam" id="PF03876"/>
    </source>
</evidence>
<dbReference type="InterPro" id="IPR036898">
    <property type="entry name" value="RNA_pol_Rpb7-like_N_sf"/>
</dbReference>
<dbReference type="InterPro" id="IPR012340">
    <property type="entry name" value="NA-bd_OB-fold"/>
</dbReference>
<keyword evidence="10" id="KW-1185">Reference proteome</keyword>
<dbReference type="InterPro" id="IPR004519">
    <property type="entry name" value="RNAP_E/RPC8"/>
</dbReference>
<sequence length="196" mass="22332">MFILSQLLDLIRIPPHLFHLPVHHVLRDELHQKYANKVITNLGLAVAVWDILDIKDGLLKPGDGGSYVEVTFRLVVWKPFVGEILTGWVTDCSAEGIKVHMKFFNEIFIPKAYLFEACIFKPVEKAWVWKPDEDTELFIDLNEKIRFRVEEEVFVSVKPKSSTEALGLDESVSKAPPYALVASCQTDGMGCVSWWD</sequence>
<dbReference type="GO" id="GO:0005666">
    <property type="term" value="C:RNA polymerase III complex"/>
    <property type="evidence" value="ECO:0007669"/>
    <property type="project" value="UniProtKB-ARBA"/>
</dbReference>
<dbReference type="Gene3D" id="2.40.50.140">
    <property type="entry name" value="Nucleic acid-binding proteins"/>
    <property type="match status" value="1"/>
</dbReference>
<dbReference type="PANTHER" id="PTHR12709:SF1">
    <property type="entry name" value="DNA-DIRECTED RNA POLYMERASE III SUBUNIT RPC8"/>
    <property type="match status" value="1"/>
</dbReference>
<evidence type="ECO:0000256" key="4">
    <source>
        <dbReference type="ARBA" id="ARBA00023163"/>
    </source>
</evidence>
<dbReference type="AlphaFoldDB" id="A0AAX4HA92"/>
<reference evidence="9 10" key="1">
    <citation type="submission" date="2023-10" db="EMBL/GenBank/DDBJ databases">
        <title>Draft Genome Sequence of Candida saopaulonensis from a very Premature Infant with Sepsis.</title>
        <authorList>
            <person name="Ning Y."/>
            <person name="Dai R."/>
            <person name="Xiao M."/>
            <person name="Xu Y."/>
            <person name="Yan Q."/>
            <person name="Zhang L."/>
        </authorList>
    </citation>
    <scope>NUCLEOTIDE SEQUENCE [LARGE SCALE GENOMIC DNA]</scope>
    <source>
        <strain evidence="9 10">19XY460</strain>
    </source>
</reference>
<dbReference type="GeneID" id="88173801"/>
<dbReference type="GO" id="GO:0003677">
    <property type="term" value="F:DNA binding"/>
    <property type="evidence" value="ECO:0007669"/>
    <property type="project" value="InterPro"/>
</dbReference>
<keyword evidence="5 6" id="KW-0539">Nucleus</keyword>
<evidence type="ECO:0000256" key="5">
    <source>
        <dbReference type="ARBA" id="ARBA00023242"/>
    </source>
</evidence>
<name>A0AAX4HA92_9ASCO</name>
<evidence type="ECO:0000256" key="3">
    <source>
        <dbReference type="ARBA" id="ARBA00022478"/>
    </source>
</evidence>
<dbReference type="PANTHER" id="PTHR12709">
    <property type="entry name" value="DNA-DIRECTED RNA POLYMERASE II, III"/>
    <property type="match status" value="1"/>
</dbReference>
<dbReference type="CDD" id="cd04330">
    <property type="entry name" value="RNAP_III_Rpc25_N"/>
    <property type="match status" value="1"/>
</dbReference>
<comment type="function">
    <text evidence="6">DNA-dependent RNA polymerase which catalyzes the transcription of DNA into RNA using the four ribonucleoside triphosphates as substrates.</text>
</comment>
<dbReference type="SUPFAM" id="SSF88798">
    <property type="entry name" value="N-terminal, heterodimerisation domain of RBP7 (RpoE)"/>
    <property type="match status" value="1"/>
</dbReference>
<evidence type="ECO:0000256" key="2">
    <source>
        <dbReference type="ARBA" id="ARBA00009307"/>
    </source>
</evidence>
<evidence type="ECO:0000259" key="8">
    <source>
        <dbReference type="Pfam" id="PF08292"/>
    </source>
</evidence>
<keyword evidence="3 6" id="KW-0240">DNA-directed RNA polymerase</keyword>
<accession>A0AAX4HA92</accession>
<evidence type="ECO:0000256" key="6">
    <source>
        <dbReference type="RuleBase" id="RU369086"/>
    </source>
</evidence>
<protein>
    <recommendedName>
        <fullName evidence="6">DNA-directed RNA polymerase subunit</fullName>
    </recommendedName>
</protein>
<dbReference type="NCBIfam" id="TIGR00448">
    <property type="entry name" value="rpoE"/>
    <property type="match status" value="1"/>
</dbReference>
<dbReference type="FunFam" id="2.40.50.140:FF:000221">
    <property type="entry name" value="DNA-directed RNA polymerase III subunit"/>
    <property type="match status" value="1"/>
</dbReference>
<dbReference type="EMBL" id="CP138896">
    <property type="protein sequence ID" value="WPK25424.1"/>
    <property type="molecule type" value="Genomic_DNA"/>
</dbReference>
<dbReference type="GO" id="GO:0006384">
    <property type="term" value="P:transcription initiation at RNA polymerase III promoter"/>
    <property type="evidence" value="ECO:0007669"/>
    <property type="project" value="TreeGrafter"/>
</dbReference>
<feature type="domain" description="RNA polymerase Rpb7-like N-terminal" evidence="7">
    <location>
        <begin position="9"/>
        <end position="64"/>
    </location>
</feature>
<comment type="similarity">
    <text evidence="2">Belongs to the eukaryotic RPB7/RPC8 RNA polymerase subunit family.</text>
</comment>
<evidence type="ECO:0000256" key="1">
    <source>
        <dbReference type="ARBA" id="ARBA00004123"/>
    </source>
</evidence>
<evidence type="ECO:0000313" key="9">
    <source>
        <dbReference type="EMBL" id="WPK25424.1"/>
    </source>
</evidence>
<dbReference type="Pfam" id="PF03876">
    <property type="entry name" value="SHS2_Rpb7-N"/>
    <property type="match status" value="1"/>
</dbReference>
<comment type="subcellular location">
    <subcellularLocation>
        <location evidence="1 6">Nucleus</location>
    </subcellularLocation>
</comment>
<dbReference type="Gene3D" id="3.30.1490.120">
    <property type="entry name" value="RNA polymerase Rpb7-like, N-terminal domain"/>
    <property type="match status" value="1"/>
</dbReference>
<dbReference type="Proteomes" id="UP001338582">
    <property type="component" value="Chromosome 3"/>
</dbReference>